<dbReference type="Pfam" id="PF01061">
    <property type="entry name" value="ABC2_membrane"/>
    <property type="match status" value="1"/>
</dbReference>
<keyword evidence="4" id="KW-0547">Nucleotide-binding</keyword>
<evidence type="ECO:0000256" key="4">
    <source>
        <dbReference type="ARBA" id="ARBA00022741"/>
    </source>
</evidence>
<dbReference type="PROSITE" id="PS00211">
    <property type="entry name" value="ABC_TRANSPORTER_1"/>
    <property type="match status" value="1"/>
</dbReference>
<dbReference type="InterPro" id="IPR050352">
    <property type="entry name" value="ABCG_transporters"/>
</dbReference>
<keyword evidence="3 9" id="KW-0812">Transmembrane</keyword>
<accession>A0ABP9S5E5</accession>
<keyword evidence="6 9" id="KW-1133">Transmembrane helix</keyword>
<dbReference type="InterPro" id="IPR013525">
    <property type="entry name" value="ABC2_TM"/>
</dbReference>
<name>A0ABP9S5E5_9ACTN</name>
<evidence type="ECO:0000256" key="8">
    <source>
        <dbReference type="SAM" id="MobiDB-lite"/>
    </source>
</evidence>
<reference evidence="12" key="1">
    <citation type="journal article" date="2019" name="Int. J. Syst. Evol. Microbiol.">
        <title>The Global Catalogue of Microorganisms (GCM) 10K type strain sequencing project: providing services to taxonomists for standard genome sequencing and annotation.</title>
        <authorList>
            <consortium name="The Broad Institute Genomics Platform"/>
            <consortium name="The Broad Institute Genome Sequencing Center for Infectious Disease"/>
            <person name="Wu L."/>
            <person name="Ma J."/>
        </authorList>
    </citation>
    <scope>NUCLEOTIDE SEQUENCE [LARGE SCALE GENOMIC DNA]</scope>
    <source>
        <strain evidence="12">JCM 18304</strain>
    </source>
</reference>
<evidence type="ECO:0000256" key="1">
    <source>
        <dbReference type="ARBA" id="ARBA00004141"/>
    </source>
</evidence>
<evidence type="ECO:0000313" key="12">
    <source>
        <dbReference type="Proteomes" id="UP001501570"/>
    </source>
</evidence>
<comment type="caution">
    <text evidence="11">The sequence shown here is derived from an EMBL/GenBank/DDBJ whole genome shotgun (WGS) entry which is preliminary data.</text>
</comment>
<feature type="transmembrane region" description="Helical" evidence="9">
    <location>
        <begin position="594"/>
        <end position="614"/>
    </location>
</feature>
<evidence type="ECO:0000256" key="5">
    <source>
        <dbReference type="ARBA" id="ARBA00022840"/>
    </source>
</evidence>
<dbReference type="PANTHER" id="PTHR48041:SF139">
    <property type="entry name" value="PROTEIN SCARLET"/>
    <property type="match status" value="1"/>
</dbReference>
<comment type="subcellular location">
    <subcellularLocation>
        <location evidence="1">Membrane</location>
        <topology evidence="1">Multi-pass membrane protein</topology>
    </subcellularLocation>
</comment>
<evidence type="ECO:0000256" key="9">
    <source>
        <dbReference type="SAM" id="Phobius"/>
    </source>
</evidence>
<feature type="compositionally biased region" description="Basic and acidic residues" evidence="8">
    <location>
        <begin position="313"/>
        <end position="325"/>
    </location>
</feature>
<feature type="domain" description="ABC transporter" evidence="10">
    <location>
        <begin position="20"/>
        <end position="250"/>
    </location>
</feature>
<evidence type="ECO:0000259" key="10">
    <source>
        <dbReference type="PROSITE" id="PS50893"/>
    </source>
</evidence>
<feature type="transmembrane region" description="Helical" evidence="9">
    <location>
        <begin position="485"/>
        <end position="507"/>
    </location>
</feature>
<sequence>MTVRGSSAPEIATERPGLRVEAEDLEQIVRGGHRTLRGVSLAVRPGELVAIIGASGVGKTMLLDALAGIRPPASGRVRYDGVDQGRVRAPVAYVPQDDIIHTSLPLVRVLRYAARLRLPAGTGPAELDARVAEVLSVLGLTHRAGLRVGLLSGGERKRASIGVELLARPRVLFLDEPTSGLDPPTAIELLRLLRRLAADGVPVVLTTHSPTDVDHCDKVAVLARDGHLAFAGNPAAALAYFEVDTVADIYERVAEEPDPAQWSRRLAVVRQPDHDPAAPSDAAPPPDAVPLSRAALPDGVPLCPAAPPDTGVADERRVGGPDGRRAGGALRQDGSGAATDRQRRLGPIRQTALLTVRGLEILARNRLTLAILVGSPVAVVLMFLMLFKANTFSFARPSPSATVMVLFWIAFGVFFFGLIYGLLQICTEFAILRRETRAGLGVVPYAVSKVAVLLPLLAVADLVLLGVLRGLDRLPALAWSRFGELYLTVLLASAGALALGLLCSAAVSDPAQATLSLPMLCFPQVLFVGAILPVPVMAPVGRWLSWAMSNRWCFEALGHTLGVEHLWRDGGSPLGPPLLATYGHTFSRPVWQDWAVLGGFAVLFFAATCAVLAAKCGRPGSTRGRGA</sequence>
<evidence type="ECO:0000256" key="2">
    <source>
        <dbReference type="ARBA" id="ARBA00022448"/>
    </source>
</evidence>
<dbReference type="Pfam" id="PF00005">
    <property type="entry name" value="ABC_tran"/>
    <property type="match status" value="1"/>
</dbReference>
<dbReference type="Gene3D" id="3.40.50.300">
    <property type="entry name" value="P-loop containing nucleotide triphosphate hydrolases"/>
    <property type="match status" value="1"/>
</dbReference>
<feature type="transmembrane region" description="Helical" evidence="9">
    <location>
        <begin position="519"/>
        <end position="538"/>
    </location>
</feature>
<gene>
    <name evidence="11" type="ORF">GCM10023322_46620</name>
</gene>
<proteinExistence type="predicted"/>
<dbReference type="InterPro" id="IPR027417">
    <property type="entry name" value="P-loop_NTPase"/>
</dbReference>
<keyword evidence="7 9" id="KW-0472">Membrane</keyword>
<protein>
    <recommendedName>
        <fullName evidence="10">ABC transporter domain-containing protein</fullName>
    </recommendedName>
</protein>
<keyword evidence="12" id="KW-1185">Reference proteome</keyword>
<dbReference type="InterPro" id="IPR003439">
    <property type="entry name" value="ABC_transporter-like_ATP-bd"/>
</dbReference>
<feature type="region of interest" description="Disordered" evidence="8">
    <location>
        <begin position="272"/>
        <end position="342"/>
    </location>
</feature>
<keyword evidence="5" id="KW-0067">ATP-binding</keyword>
<dbReference type="SUPFAM" id="SSF52540">
    <property type="entry name" value="P-loop containing nucleoside triphosphate hydrolases"/>
    <property type="match status" value="1"/>
</dbReference>
<dbReference type="PANTHER" id="PTHR48041">
    <property type="entry name" value="ABC TRANSPORTER G FAMILY MEMBER 28"/>
    <property type="match status" value="1"/>
</dbReference>
<keyword evidence="2" id="KW-0813">Transport</keyword>
<feature type="transmembrane region" description="Helical" evidence="9">
    <location>
        <begin position="443"/>
        <end position="465"/>
    </location>
</feature>
<feature type="transmembrane region" description="Helical" evidence="9">
    <location>
        <begin position="407"/>
        <end position="431"/>
    </location>
</feature>
<evidence type="ECO:0000256" key="6">
    <source>
        <dbReference type="ARBA" id="ARBA00022989"/>
    </source>
</evidence>
<dbReference type="EMBL" id="BAABJQ010000014">
    <property type="protein sequence ID" value="GAA5190744.1"/>
    <property type="molecule type" value="Genomic_DNA"/>
</dbReference>
<organism evidence="11 12">
    <name type="scientific">Rugosimonospora acidiphila</name>
    <dbReference type="NCBI Taxonomy" id="556531"/>
    <lineage>
        <taxon>Bacteria</taxon>
        <taxon>Bacillati</taxon>
        <taxon>Actinomycetota</taxon>
        <taxon>Actinomycetes</taxon>
        <taxon>Micromonosporales</taxon>
        <taxon>Micromonosporaceae</taxon>
        <taxon>Rugosimonospora</taxon>
    </lineage>
</organism>
<dbReference type="SMART" id="SM00382">
    <property type="entry name" value="AAA"/>
    <property type="match status" value="1"/>
</dbReference>
<dbReference type="PROSITE" id="PS50893">
    <property type="entry name" value="ABC_TRANSPORTER_2"/>
    <property type="match status" value="1"/>
</dbReference>
<evidence type="ECO:0000256" key="3">
    <source>
        <dbReference type="ARBA" id="ARBA00022692"/>
    </source>
</evidence>
<dbReference type="RefSeq" id="WP_345632816.1">
    <property type="nucleotide sequence ID" value="NZ_BAABJQ010000014.1"/>
</dbReference>
<dbReference type="InterPro" id="IPR017871">
    <property type="entry name" value="ABC_transporter-like_CS"/>
</dbReference>
<feature type="transmembrane region" description="Helical" evidence="9">
    <location>
        <begin position="367"/>
        <end position="387"/>
    </location>
</feature>
<dbReference type="Proteomes" id="UP001501570">
    <property type="component" value="Unassembled WGS sequence"/>
</dbReference>
<evidence type="ECO:0000313" key="11">
    <source>
        <dbReference type="EMBL" id="GAA5190744.1"/>
    </source>
</evidence>
<evidence type="ECO:0000256" key="7">
    <source>
        <dbReference type="ARBA" id="ARBA00023136"/>
    </source>
</evidence>
<dbReference type="InterPro" id="IPR003593">
    <property type="entry name" value="AAA+_ATPase"/>
</dbReference>